<dbReference type="Proteomes" id="UP000327493">
    <property type="component" value="Chromosome 8"/>
</dbReference>
<dbReference type="GO" id="GO:0038203">
    <property type="term" value="P:TORC2 signaling"/>
    <property type="evidence" value="ECO:0007669"/>
    <property type="project" value="TreeGrafter"/>
</dbReference>
<accession>A0A5J5DBW4</accession>
<dbReference type="Pfam" id="PF08539">
    <property type="entry name" value="HbrB"/>
    <property type="match status" value="1"/>
</dbReference>
<evidence type="ECO:0000256" key="2">
    <source>
        <dbReference type="SAM" id="MobiDB-lite"/>
    </source>
</evidence>
<feature type="region of interest" description="Disordered" evidence="2">
    <location>
        <begin position="1"/>
        <end position="80"/>
    </location>
</feature>
<dbReference type="GO" id="GO:0031932">
    <property type="term" value="C:TORC2 complex"/>
    <property type="evidence" value="ECO:0007669"/>
    <property type="project" value="TreeGrafter"/>
</dbReference>
<dbReference type="InterPro" id="IPR016159">
    <property type="entry name" value="Cullin_repeat-like_dom_sf"/>
</dbReference>
<organism evidence="4 5">
    <name type="scientific">Etheostoma spectabile</name>
    <name type="common">orangethroat darter</name>
    <dbReference type="NCBI Taxonomy" id="54343"/>
    <lineage>
        <taxon>Eukaryota</taxon>
        <taxon>Metazoa</taxon>
        <taxon>Chordata</taxon>
        <taxon>Craniata</taxon>
        <taxon>Vertebrata</taxon>
        <taxon>Euteleostomi</taxon>
        <taxon>Actinopterygii</taxon>
        <taxon>Neopterygii</taxon>
        <taxon>Teleostei</taxon>
        <taxon>Neoteleostei</taxon>
        <taxon>Acanthomorphata</taxon>
        <taxon>Eupercaria</taxon>
        <taxon>Perciformes</taxon>
        <taxon>Percoidei</taxon>
        <taxon>Percidae</taxon>
        <taxon>Etheostomatinae</taxon>
        <taxon>Etheostoma</taxon>
    </lineage>
</organism>
<dbReference type="PANTHER" id="PTHR32428:SF4">
    <property type="entry name" value="PROLINE-RICH PROTEIN 5"/>
    <property type="match status" value="1"/>
</dbReference>
<dbReference type="PANTHER" id="PTHR32428">
    <property type="entry name" value="TARGET OF RAPAMYCIN COMPLEX 2 SUBUNIT BIT61-RELATED"/>
    <property type="match status" value="1"/>
</dbReference>
<keyword evidence="3" id="KW-0472">Membrane</keyword>
<gene>
    <name evidence="4" type="ORF">FQN60_014170</name>
</gene>
<dbReference type="Pfam" id="PF10269">
    <property type="entry name" value="Tmemb_185A"/>
    <property type="match status" value="1"/>
</dbReference>
<feature type="compositionally biased region" description="Basic residues" evidence="2">
    <location>
        <begin position="1"/>
        <end position="11"/>
    </location>
</feature>
<keyword evidence="3" id="KW-1133">Transmembrane helix</keyword>
<sequence length="549" mass="61364">MLDGLRRRHASRPSSRPLSLNFSTFSAPPPSPDMESSSEHPIRRTLHRLKLMSSPSLSELGKSEKSSPEDRGEKQKRAGANATWNSIHNAVIAVFQKKGLADNELYVLNEGVRHLLKTELGFFFTEYLQNQLLTKGMVILRDKIRFYEGQKLLDSLAETWDFFFCDVLSMLQAIFHPVQGKEPSVRQLALLYFRNTIVLSVKLEDALSRPRARVPPSVTQMLLILQGVHESRGVNEDYLRLESLIQKVVSPYLGTHGLYSGDEKRLPWGWSKSTDQPSKNPVVRSKSYNIPLLLTPVAEYDPDASSVGSGGIRRHSACEIITCLEEQGLAYADLASSELSGPASNRLCVGSQFNGIVQAGASAMDLPLSSPCILPLHSSGALHGTEATTTMTDLSKGASSTPPSESSSPETIIGQMKMSLAQRVLLSWIFALIFLIMLVLKLDSKIHWNWFIIFLPVWTFDTILILMLIVKMAGRCKPDFDPRDGEQSLKRRLWYLTALLLKLAFCLTLCSRLQRLTEMWVSVVCVPLWVLLGGALVELGHSVFHYRRE</sequence>
<evidence type="ECO:0000313" key="4">
    <source>
        <dbReference type="EMBL" id="KAA8590236.1"/>
    </source>
</evidence>
<evidence type="ECO:0000256" key="1">
    <source>
        <dbReference type="ARBA" id="ARBA00010453"/>
    </source>
</evidence>
<dbReference type="SUPFAM" id="SSF74788">
    <property type="entry name" value="Cullin repeat-like"/>
    <property type="match status" value="1"/>
</dbReference>
<keyword evidence="3" id="KW-0812">Transmembrane</keyword>
<evidence type="ECO:0000313" key="5">
    <source>
        <dbReference type="Proteomes" id="UP000327493"/>
    </source>
</evidence>
<comment type="similarity">
    <text evidence="1">Belongs to the PROTOR family.</text>
</comment>
<dbReference type="AlphaFoldDB" id="A0A5J5DBW4"/>
<evidence type="ECO:0000256" key="3">
    <source>
        <dbReference type="SAM" id="Phobius"/>
    </source>
</evidence>
<reference evidence="4 5" key="1">
    <citation type="submission" date="2019-08" db="EMBL/GenBank/DDBJ databases">
        <title>A chromosome-level genome assembly, high-density linkage maps, and genome scans reveal the genomic architecture of hybrid incompatibilities underlying speciation via character displacement in darters (Percidae: Etheostominae).</title>
        <authorList>
            <person name="Moran R.L."/>
            <person name="Catchen J.M."/>
            <person name="Fuller R.C."/>
        </authorList>
    </citation>
    <scope>NUCLEOTIDE SEQUENCE [LARGE SCALE GENOMIC DNA]</scope>
    <source>
        <strain evidence="4">EspeVRDwgs_2016</strain>
        <tissue evidence="4">Muscle</tissue>
    </source>
</reference>
<feature type="transmembrane region" description="Helical" evidence="3">
    <location>
        <begin position="493"/>
        <end position="514"/>
    </location>
</feature>
<dbReference type="EMBL" id="VOFY01000008">
    <property type="protein sequence ID" value="KAA8590236.1"/>
    <property type="molecule type" value="Genomic_DNA"/>
</dbReference>
<keyword evidence="5" id="KW-1185">Reference proteome</keyword>
<feature type="transmembrane region" description="Helical" evidence="3">
    <location>
        <begin position="448"/>
        <end position="472"/>
    </location>
</feature>
<proteinExistence type="inferred from homology"/>
<feature type="transmembrane region" description="Helical" evidence="3">
    <location>
        <begin position="520"/>
        <end position="539"/>
    </location>
</feature>
<dbReference type="InterPro" id="IPR019396">
    <property type="entry name" value="TM_Fragile-X-F-assoc"/>
</dbReference>
<protein>
    <recommendedName>
        <fullName evidence="6">Proline-rich protein 5</fullName>
    </recommendedName>
</protein>
<name>A0A5J5DBW4_9PERO</name>
<evidence type="ECO:0008006" key="6">
    <source>
        <dbReference type="Google" id="ProtNLM"/>
    </source>
</evidence>
<comment type="caution">
    <text evidence="4">The sequence shown here is derived from an EMBL/GenBank/DDBJ whole genome shotgun (WGS) entry which is preliminary data.</text>
</comment>
<feature type="transmembrane region" description="Helical" evidence="3">
    <location>
        <begin position="424"/>
        <end position="442"/>
    </location>
</feature>
<dbReference type="InterPro" id="IPR013745">
    <property type="entry name" value="Bit61/PRR5"/>
</dbReference>
<feature type="compositionally biased region" description="Basic and acidic residues" evidence="2">
    <location>
        <begin position="61"/>
        <end position="76"/>
    </location>
</feature>